<dbReference type="SUPFAM" id="SSF51735">
    <property type="entry name" value="NAD(P)-binding Rossmann-fold domains"/>
    <property type="match status" value="1"/>
</dbReference>
<dbReference type="EMBL" id="JBANMG010000002">
    <property type="protein sequence ID" value="KAK6956895.1"/>
    <property type="molecule type" value="Genomic_DNA"/>
</dbReference>
<comment type="caution">
    <text evidence="2">The sequence shown here is derived from an EMBL/GenBank/DDBJ whole genome shotgun (WGS) entry which is preliminary data.</text>
</comment>
<dbReference type="PANTHER" id="PTHR32487">
    <property type="entry name" value="3-OXO-DELTA(4,5)-STEROID 5-BETA-REDUCTASE"/>
    <property type="match status" value="1"/>
</dbReference>
<dbReference type="Pfam" id="PF22917">
    <property type="entry name" value="PRISE"/>
    <property type="match status" value="1"/>
</dbReference>
<protein>
    <recommendedName>
        <fullName evidence="1">PRISE-like Rossmann-fold domain-containing protein</fullName>
    </recommendedName>
</protein>
<reference evidence="2 3" key="1">
    <citation type="journal article" date="2024" name="Front Chem Biol">
        <title>Unveiling the potential of Daldinia eschscholtzii MFLUCC 19-0629 through bioactivity and bioinformatics studies for enhanced sustainable agriculture production.</title>
        <authorList>
            <person name="Brooks S."/>
            <person name="Weaver J.A."/>
            <person name="Klomchit A."/>
            <person name="Alharthi S.A."/>
            <person name="Onlamun T."/>
            <person name="Nurani R."/>
            <person name="Vong T.K."/>
            <person name="Alberti F."/>
            <person name="Greco C."/>
        </authorList>
    </citation>
    <scope>NUCLEOTIDE SEQUENCE [LARGE SCALE GENOMIC DNA]</scope>
    <source>
        <strain evidence="2">MFLUCC 19-0629</strain>
    </source>
</reference>
<dbReference type="Proteomes" id="UP001369815">
    <property type="component" value="Unassembled WGS sequence"/>
</dbReference>
<dbReference type="InterPro" id="IPR036291">
    <property type="entry name" value="NAD(P)-bd_dom_sf"/>
</dbReference>
<sequence>MPTAIVTGATGITGRAVVDALIKAPEYTEIYTLSRSQKSSEHPKVKHATLDLQSSAEEMSKALSHIPPVTHIYFCAYLADPDEGEAARINGSMLSNFLDALIKSGQTRELKHFSLTCGLKQYGVHQGQPKNPMREDDEDSLFWLEQKDRPPNFYYTQQRILEKYTAEHHNKWTWVVTYPQDVIGFAKANFMNLATSLGLYCAVSKELEGSKLIFPGNKDNYLAFNGWTSARLHANFCLWAGKTPKANNQRFNVINGDTQSWQDLWPRMAARFGCTIPEKMFPSGDEFKAYPGYESSHTKLHDRPPVAEVADKIGLKDEFKKPSELFCQIDLEKWAKRPEVIQAWERLRDRHNLDQAAWDGATWNFLGFLLGRNYSCVASMSKARKLGWTGYADTWDEFEHTFKELEDAKMLPLVQA</sequence>
<feature type="domain" description="PRISE-like Rossmann-fold" evidence="1">
    <location>
        <begin position="4"/>
        <end position="274"/>
    </location>
</feature>
<name>A0AAX6MWA8_9PEZI</name>
<evidence type="ECO:0000313" key="3">
    <source>
        <dbReference type="Proteomes" id="UP001369815"/>
    </source>
</evidence>
<dbReference type="Gene3D" id="3.40.50.720">
    <property type="entry name" value="NAD(P)-binding Rossmann-like Domain"/>
    <property type="match status" value="1"/>
</dbReference>
<organism evidence="2 3">
    <name type="scientific">Daldinia eschscholtzii</name>
    <dbReference type="NCBI Taxonomy" id="292717"/>
    <lineage>
        <taxon>Eukaryota</taxon>
        <taxon>Fungi</taxon>
        <taxon>Dikarya</taxon>
        <taxon>Ascomycota</taxon>
        <taxon>Pezizomycotina</taxon>
        <taxon>Sordariomycetes</taxon>
        <taxon>Xylariomycetidae</taxon>
        <taxon>Xylariales</taxon>
        <taxon>Hypoxylaceae</taxon>
        <taxon>Daldinia</taxon>
    </lineage>
</organism>
<dbReference type="PANTHER" id="PTHR32487:SF0">
    <property type="entry name" value="3-OXO-DELTA(4,5)-STEROID 5-BETA-REDUCTASE"/>
    <property type="match status" value="1"/>
</dbReference>
<evidence type="ECO:0000313" key="2">
    <source>
        <dbReference type="EMBL" id="KAK6956895.1"/>
    </source>
</evidence>
<dbReference type="AlphaFoldDB" id="A0AAX6MWA8"/>
<proteinExistence type="predicted"/>
<keyword evidence="3" id="KW-1185">Reference proteome</keyword>
<dbReference type="CDD" id="cd08948">
    <property type="entry name" value="5beta-POR_like_SDR_a"/>
    <property type="match status" value="1"/>
</dbReference>
<dbReference type="InterPro" id="IPR055222">
    <property type="entry name" value="PRISE-like_Rossmann-fold"/>
</dbReference>
<evidence type="ECO:0000259" key="1">
    <source>
        <dbReference type="Pfam" id="PF22917"/>
    </source>
</evidence>
<gene>
    <name evidence="2" type="ORF">Daesc_002177</name>
</gene>
<accession>A0AAX6MWA8</accession>